<evidence type="ECO:0000313" key="3">
    <source>
        <dbReference type="Proteomes" id="UP001049176"/>
    </source>
</evidence>
<protein>
    <submittedName>
        <fullName evidence="2">Uncharacterized protein</fullName>
    </submittedName>
</protein>
<feature type="region of interest" description="Disordered" evidence="1">
    <location>
        <begin position="247"/>
        <end position="283"/>
    </location>
</feature>
<feature type="compositionally biased region" description="Low complexity" evidence="1">
    <location>
        <begin position="190"/>
        <end position="214"/>
    </location>
</feature>
<feature type="compositionally biased region" description="Polar residues" evidence="1">
    <location>
        <begin position="215"/>
        <end position="224"/>
    </location>
</feature>
<dbReference type="RefSeq" id="XP_043010917.1">
    <property type="nucleotide sequence ID" value="XM_043152830.1"/>
</dbReference>
<feature type="compositionally biased region" description="Low complexity" evidence="1">
    <location>
        <begin position="247"/>
        <end position="262"/>
    </location>
</feature>
<name>A0A9P7S3I9_9AGAR</name>
<accession>A0A9P7S3I9</accession>
<feature type="compositionally biased region" description="Polar residues" evidence="1">
    <location>
        <begin position="156"/>
        <end position="167"/>
    </location>
</feature>
<gene>
    <name evidence="2" type="ORF">E1B28_008043</name>
</gene>
<dbReference type="AlphaFoldDB" id="A0A9P7S3I9"/>
<evidence type="ECO:0000313" key="2">
    <source>
        <dbReference type="EMBL" id="KAG7094447.1"/>
    </source>
</evidence>
<feature type="compositionally biased region" description="Polar residues" evidence="1">
    <location>
        <begin position="263"/>
        <end position="283"/>
    </location>
</feature>
<feature type="region of interest" description="Disordered" evidence="1">
    <location>
        <begin position="46"/>
        <end position="224"/>
    </location>
</feature>
<reference evidence="2" key="1">
    <citation type="journal article" date="2021" name="Genome Biol. Evol.">
        <title>The assembled and annotated genome of the fairy-ring fungus Marasmius oreades.</title>
        <authorList>
            <person name="Hiltunen M."/>
            <person name="Ament-Velasquez S.L."/>
            <person name="Johannesson H."/>
        </authorList>
    </citation>
    <scope>NUCLEOTIDE SEQUENCE</scope>
    <source>
        <strain evidence="2">03SP1</strain>
    </source>
</reference>
<organism evidence="2 3">
    <name type="scientific">Marasmius oreades</name>
    <name type="common">fairy-ring Marasmius</name>
    <dbReference type="NCBI Taxonomy" id="181124"/>
    <lineage>
        <taxon>Eukaryota</taxon>
        <taxon>Fungi</taxon>
        <taxon>Dikarya</taxon>
        <taxon>Basidiomycota</taxon>
        <taxon>Agaricomycotina</taxon>
        <taxon>Agaricomycetes</taxon>
        <taxon>Agaricomycetidae</taxon>
        <taxon>Agaricales</taxon>
        <taxon>Marasmiineae</taxon>
        <taxon>Marasmiaceae</taxon>
        <taxon>Marasmius</taxon>
    </lineage>
</organism>
<proteinExistence type="predicted"/>
<sequence>MDDVRLLHRQLSNDKCYWVGLSNSEIDKDQRLFREQKERIHLWEEKFEKKLGGKARTKKSRADKKNAEVVDTNSEEDTGNKGSTGIGKRVKKVGEHEKKRKGAAIKGAEGPVKKKRKGATQEGSRSNGKTTARKPTTTTTKPAKKCTTAAMVASQLPPTTSFKSRATLSDVDESDDGDNPAPPVNGPQHASSIMSSATSTRTTSNTSTLSTAFTVPTSNGIAPSTSTMLTVNGSVSPTACTMPASNISTSSSTIPGSRSFPSNCSVDGNVSNSPLRGTGASSM</sequence>
<dbReference type="Proteomes" id="UP001049176">
    <property type="component" value="Chromosome 4"/>
</dbReference>
<feature type="compositionally biased region" description="Low complexity" evidence="1">
    <location>
        <begin position="129"/>
        <end position="150"/>
    </location>
</feature>
<evidence type="ECO:0000256" key="1">
    <source>
        <dbReference type="SAM" id="MobiDB-lite"/>
    </source>
</evidence>
<dbReference type="GeneID" id="66077119"/>
<dbReference type="KEGG" id="more:E1B28_008043"/>
<comment type="caution">
    <text evidence="2">The sequence shown here is derived from an EMBL/GenBank/DDBJ whole genome shotgun (WGS) entry which is preliminary data.</text>
</comment>
<feature type="compositionally biased region" description="Basic residues" evidence="1">
    <location>
        <begin position="52"/>
        <end position="62"/>
    </location>
</feature>
<dbReference type="EMBL" id="CM032184">
    <property type="protein sequence ID" value="KAG7094447.1"/>
    <property type="molecule type" value="Genomic_DNA"/>
</dbReference>
<keyword evidence="3" id="KW-1185">Reference proteome</keyword>